<protein>
    <submittedName>
        <fullName evidence="1">Uncharacterized protein</fullName>
    </submittedName>
</protein>
<gene>
    <name evidence="1" type="ORF">VKT23_012194</name>
</gene>
<organism evidence="1 2">
    <name type="scientific">Marasmiellus scandens</name>
    <dbReference type="NCBI Taxonomy" id="2682957"/>
    <lineage>
        <taxon>Eukaryota</taxon>
        <taxon>Fungi</taxon>
        <taxon>Dikarya</taxon>
        <taxon>Basidiomycota</taxon>
        <taxon>Agaricomycotina</taxon>
        <taxon>Agaricomycetes</taxon>
        <taxon>Agaricomycetidae</taxon>
        <taxon>Agaricales</taxon>
        <taxon>Marasmiineae</taxon>
        <taxon>Omphalotaceae</taxon>
        <taxon>Marasmiellus</taxon>
    </lineage>
</organism>
<comment type="caution">
    <text evidence="1">The sequence shown here is derived from an EMBL/GenBank/DDBJ whole genome shotgun (WGS) entry which is preliminary data.</text>
</comment>
<accession>A0ABR1J9K6</accession>
<evidence type="ECO:0000313" key="2">
    <source>
        <dbReference type="Proteomes" id="UP001498398"/>
    </source>
</evidence>
<sequence>MSAAYGMVTPGSREQETKELKGFWKVYMHTPSSEPGGRILALTSPRRAYALAWPSWSS</sequence>
<dbReference type="Proteomes" id="UP001498398">
    <property type="component" value="Unassembled WGS sequence"/>
</dbReference>
<name>A0ABR1J9K6_9AGAR</name>
<evidence type="ECO:0000313" key="1">
    <source>
        <dbReference type="EMBL" id="KAK7452089.1"/>
    </source>
</evidence>
<reference evidence="1 2" key="1">
    <citation type="submission" date="2024-01" db="EMBL/GenBank/DDBJ databases">
        <title>A draft genome for the cacao thread blight pathogen Marasmiellus scandens.</title>
        <authorList>
            <person name="Baruah I.K."/>
            <person name="Leung J."/>
            <person name="Bukari Y."/>
            <person name="Amoako-Attah I."/>
            <person name="Meinhardt L.W."/>
            <person name="Bailey B.A."/>
            <person name="Cohen S.P."/>
        </authorList>
    </citation>
    <scope>NUCLEOTIDE SEQUENCE [LARGE SCALE GENOMIC DNA]</scope>
    <source>
        <strain evidence="1 2">GH-19</strain>
    </source>
</reference>
<dbReference type="EMBL" id="JBANRG010000029">
    <property type="protein sequence ID" value="KAK7452089.1"/>
    <property type="molecule type" value="Genomic_DNA"/>
</dbReference>
<proteinExistence type="predicted"/>
<keyword evidence="2" id="KW-1185">Reference proteome</keyword>